<evidence type="ECO:0000256" key="1">
    <source>
        <dbReference type="ARBA" id="ARBA00004173"/>
    </source>
</evidence>
<feature type="compositionally biased region" description="Polar residues" evidence="11">
    <location>
        <begin position="286"/>
        <end position="301"/>
    </location>
</feature>
<feature type="region of interest" description="Disordered" evidence="11">
    <location>
        <begin position="37"/>
        <end position="398"/>
    </location>
</feature>
<dbReference type="InterPro" id="IPR006847">
    <property type="entry name" value="IF2_N"/>
</dbReference>
<dbReference type="HOGENOM" id="CLU_006301_8_6_1"/>
<reference evidence="13 14" key="1">
    <citation type="journal article" date="2014" name="Genome Announc.">
        <title>Draft genome sequence of the pathogenic fungus Scedosporium apiospermum.</title>
        <authorList>
            <person name="Vandeputte P."/>
            <person name="Ghamrawi S."/>
            <person name="Rechenmann M."/>
            <person name="Iltis A."/>
            <person name="Giraud S."/>
            <person name="Fleury M."/>
            <person name="Thornton C."/>
            <person name="Delhaes L."/>
            <person name="Meyer W."/>
            <person name="Papon N."/>
            <person name="Bouchara J.P."/>
        </authorList>
    </citation>
    <scope>NUCLEOTIDE SEQUENCE [LARGE SCALE GENOMIC DNA]</scope>
    <source>
        <strain evidence="13 14">IHEM 14462</strain>
    </source>
</reference>
<sequence length="1039" mass="113285">MISRGIWRKRRNLYICSLCNRLPATRTPAAFAHALRWTSSDSSSSDNKGGPAVPKSTGWGSSSTFVPRTPKKTTESHDLSPDELAARRALQPSSASNGQGPRSNSQQPRRSNQYYTPRADSKSSTSHKPNWDGPASLRSGNGNNAAGQNRGGGNRPQRRNDRGRSSWGGQEGARMASPNVTGADDFWSLFGPKGSGDKKGGAGVSAEDDLPTWSGLPRRPWNNNGYSRNNNNNDNSADVSQISQGAWGRLSQAGGGGTAKGQQRSNTSQKGGTRRNQESQAPFRRANQQSESSNTWSTNFGQAADSRRTSGRNWTESSPSKNAWSSGSNQFRRSQPENEVPSPVEMTPPEPSRSTDSDWGSRQAHSLEADRHSPRPKKSRGARWSNRRDQDDEDGYDEDAEILAEERRRLKAEEKAARKARRAEKEVETKAQIFLPEYIGVTDLANALKVRVGDFLKALEQLGFEEVTEDSIFTGETAGLVAQEFGFDVSIDDGASRDIKPQPPPEDWDSVPSRPPVVAIMGHVDHGKTTLLDWLRKSSIAAQEHGGITQHIGAFVVNLSSGKSITFLDTPGHAAFLSMRQRGAEVTDIVILVVAADDSVKPQTLEALKHARDAKVPIIVAITKVDKEDARIAQVKSDLSKHGVELEEYGGDVQAVCASGKTGQGMSDLEENILTLSEILDVRGDPDSLAEGWVLEASVKPVGKAATVLIKRGTLRVGDYLVCGTAWAKVRVLRNEAGQELQEAPPGTPVEVLGWRDELPNAGDQALQPPDEARARAAIDYRREMKERQKTLDHIAETEHLRRQAEAKAEIEAAVAEGEGGSQEAAELEPSMTTVNFIVRGDVVGSVEAVCATIQEIGNNEVRPKILRSAAGPIIESDVEYASMSRSVIVNFNNPIPGHIKHQAEEAGVKIIDRSVIYHLADDIKAELSAQLPDSVSQRVLGEAEILQVFPINVKGRVYKNIAGCRIRNGALRKVDTVRIFRKGKKIFDGKLESLKHGKKDVSEMKKGSECGLGCIDFQDLMVGDQIQAYEEVREKRTL</sequence>
<dbReference type="PANTHER" id="PTHR43381">
    <property type="entry name" value="TRANSLATION INITIATION FACTOR IF-2-RELATED"/>
    <property type="match status" value="1"/>
</dbReference>
<dbReference type="PROSITE" id="PS51722">
    <property type="entry name" value="G_TR_2"/>
    <property type="match status" value="1"/>
</dbReference>
<gene>
    <name evidence="13" type="ORF">SAPIO_CDS4492</name>
</gene>
<evidence type="ECO:0000313" key="14">
    <source>
        <dbReference type="Proteomes" id="UP000028545"/>
    </source>
</evidence>
<dbReference type="InterPro" id="IPR000795">
    <property type="entry name" value="T_Tr_GTP-bd_dom"/>
</dbReference>
<dbReference type="Gene3D" id="3.40.50.10050">
    <property type="entry name" value="Translation initiation factor IF- 2, domain 3"/>
    <property type="match status" value="1"/>
</dbReference>
<evidence type="ECO:0000256" key="7">
    <source>
        <dbReference type="ARBA" id="ARBA00023128"/>
    </source>
</evidence>
<keyword evidence="4" id="KW-0547">Nucleotide-binding</keyword>
<evidence type="ECO:0000259" key="12">
    <source>
        <dbReference type="PROSITE" id="PS51722"/>
    </source>
</evidence>
<dbReference type="PROSITE" id="PS01176">
    <property type="entry name" value="IF2"/>
    <property type="match status" value="1"/>
</dbReference>
<evidence type="ECO:0000256" key="11">
    <source>
        <dbReference type="SAM" id="MobiDB-lite"/>
    </source>
</evidence>
<dbReference type="Pfam" id="PF22042">
    <property type="entry name" value="EF-G_D2"/>
    <property type="match status" value="1"/>
</dbReference>
<dbReference type="InterPro" id="IPR023115">
    <property type="entry name" value="TIF_IF2_dom3"/>
</dbReference>
<dbReference type="GO" id="GO:0003924">
    <property type="term" value="F:GTPase activity"/>
    <property type="evidence" value="ECO:0007669"/>
    <property type="project" value="InterPro"/>
</dbReference>
<dbReference type="InterPro" id="IPR005225">
    <property type="entry name" value="Small_GTP-bd"/>
</dbReference>
<evidence type="ECO:0000256" key="8">
    <source>
        <dbReference type="ARBA" id="ARBA00023134"/>
    </source>
</evidence>
<evidence type="ECO:0000256" key="5">
    <source>
        <dbReference type="ARBA" id="ARBA00022917"/>
    </source>
</evidence>
<dbReference type="SUPFAM" id="SSF52156">
    <property type="entry name" value="Initiation factor IF2/eIF5b, domain 3"/>
    <property type="match status" value="1"/>
</dbReference>
<comment type="caution">
    <text evidence="13">The sequence shown here is derived from an EMBL/GenBank/DDBJ whole genome shotgun (WGS) entry which is preliminary data.</text>
</comment>
<dbReference type="Pfam" id="PF04760">
    <property type="entry name" value="IF2_N"/>
    <property type="match status" value="1"/>
</dbReference>
<dbReference type="CDD" id="cd03692">
    <property type="entry name" value="mtIF2_IVc"/>
    <property type="match status" value="1"/>
</dbReference>
<keyword evidence="14" id="KW-1185">Reference proteome</keyword>
<dbReference type="AlphaFoldDB" id="A0A084G8A6"/>
<keyword evidence="6" id="KW-0809">Transit peptide</keyword>
<protein>
    <recommendedName>
        <fullName evidence="10">Translation initiation factor IF-2, mitochondrial</fullName>
    </recommendedName>
</protein>
<dbReference type="InterPro" id="IPR044145">
    <property type="entry name" value="IF2_II"/>
</dbReference>
<evidence type="ECO:0000313" key="13">
    <source>
        <dbReference type="EMBL" id="KEZ43568.1"/>
    </source>
</evidence>
<dbReference type="Gene3D" id="3.40.50.300">
    <property type="entry name" value="P-loop containing nucleotide triphosphate hydrolases"/>
    <property type="match status" value="1"/>
</dbReference>
<dbReference type="InterPro" id="IPR027417">
    <property type="entry name" value="P-loop_NTPase"/>
</dbReference>
<organism evidence="13 14">
    <name type="scientific">Pseudallescheria apiosperma</name>
    <name type="common">Scedosporium apiospermum</name>
    <dbReference type="NCBI Taxonomy" id="563466"/>
    <lineage>
        <taxon>Eukaryota</taxon>
        <taxon>Fungi</taxon>
        <taxon>Dikarya</taxon>
        <taxon>Ascomycota</taxon>
        <taxon>Pezizomycotina</taxon>
        <taxon>Sordariomycetes</taxon>
        <taxon>Hypocreomycetidae</taxon>
        <taxon>Microascales</taxon>
        <taxon>Microascaceae</taxon>
        <taxon>Scedosporium</taxon>
    </lineage>
</organism>
<proteinExistence type="inferred from homology"/>
<dbReference type="CDD" id="cd03702">
    <property type="entry name" value="IF2_mtIF2_II"/>
    <property type="match status" value="1"/>
</dbReference>
<keyword evidence="3" id="KW-0396">Initiation factor</keyword>
<dbReference type="InterPro" id="IPR015760">
    <property type="entry name" value="TIF_IF2"/>
</dbReference>
<feature type="compositionally biased region" description="Polar residues" evidence="11">
    <location>
        <begin position="352"/>
        <end position="364"/>
    </location>
</feature>
<dbReference type="OrthoDB" id="361630at2759"/>
<keyword evidence="8" id="KW-0342">GTP-binding</keyword>
<dbReference type="Proteomes" id="UP000028545">
    <property type="component" value="Unassembled WGS sequence"/>
</dbReference>
<dbReference type="GO" id="GO:0003743">
    <property type="term" value="F:translation initiation factor activity"/>
    <property type="evidence" value="ECO:0007669"/>
    <property type="project" value="UniProtKB-KW"/>
</dbReference>
<dbReference type="RefSeq" id="XP_016643367.1">
    <property type="nucleotide sequence ID" value="XM_016787022.1"/>
</dbReference>
<keyword evidence="7" id="KW-0496">Mitochondrion</keyword>
<evidence type="ECO:0000256" key="9">
    <source>
        <dbReference type="ARBA" id="ARBA00025162"/>
    </source>
</evidence>
<accession>A0A084G8A6</accession>
<dbReference type="InterPro" id="IPR053905">
    <property type="entry name" value="EF-G-like_DII"/>
</dbReference>
<dbReference type="GeneID" id="27723564"/>
<dbReference type="FunFam" id="3.40.50.300:FF:000019">
    <property type="entry name" value="Translation initiation factor IF-2"/>
    <property type="match status" value="1"/>
</dbReference>
<dbReference type="VEuPathDB" id="FungiDB:SAPIO_CDS4492"/>
<dbReference type="KEGG" id="sapo:SAPIO_CDS4492"/>
<feature type="compositionally biased region" description="Polar residues" evidence="11">
    <location>
        <begin position="91"/>
        <end position="115"/>
    </location>
</feature>
<feature type="domain" description="Tr-type G" evidence="12">
    <location>
        <begin position="513"/>
        <end position="681"/>
    </location>
</feature>
<dbReference type="HAMAP" id="MF_00100_B">
    <property type="entry name" value="IF_2_B"/>
    <property type="match status" value="1"/>
</dbReference>
<comment type="similarity">
    <text evidence="2">Belongs to the TRAFAC class translation factor GTPase superfamily. Classic translation factor GTPase family. IF-2 subfamily.</text>
</comment>
<feature type="compositionally biased region" description="Low complexity" evidence="11">
    <location>
        <begin position="138"/>
        <end position="148"/>
    </location>
</feature>
<dbReference type="InterPro" id="IPR036925">
    <property type="entry name" value="TIF_IF2_dom3_sf"/>
</dbReference>
<evidence type="ECO:0000256" key="4">
    <source>
        <dbReference type="ARBA" id="ARBA00022741"/>
    </source>
</evidence>
<evidence type="ECO:0000256" key="2">
    <source>
        <dbReference type="ARBA" id="ARBA00007733"/>
    </source>
</evidence>
<dbReference type="InterPro" id="IPR009000">
    <property type="entry name" value="Transl_B-barrel_sf"/>
</dbReference>
<dbReference type="NCBIfam" id="TIGR00487">
    <property type="entry name" value="IF-2"/>
    <property type="match status" value="1"/>
</dbReference>
<dbReference type="EMBL" id="JOWA01000092">
    <property type="protein sequence ID" value="KEZ43568.1"/>
    <property type="molecule type" value="Genomic_DNA"/>
</dbReference>
<dbReference type="SUPFAM" id="SSF52540">
    <property type="entry name" value="P-loop containing nucleoside triphosphate hydrolases"/>
    <property type="match status" value="1"/>
</dbReference>
<feature type="compositionally biased region" description="Low complexity" evidence="11">
    <location>
        <begin position="222"/>
        <end position="235"/>
    </location>
</feature>
<dbReference type="PANTHER" id="PTHR43381:SF20">
    <property type="entry name" value="TRANSLATION INITIATION FACTOR IF-2, MITOCHONDRIAL"/>
    <property type="match status" value="1"/>
</dbReference>
<keyword evidence="5" id="KW-0648">Protein biosynthesis</keyword>
<dbReference type="InterPro" id="IPR000178">
    <property type="entry name" value="TF_IF2_bacterial-like"/>
</dbReference>
<dbReference type="GO" id="GO:0005525">
    <property type="term" value="F:GTP binding"/>
    <property type="evidence" value="ECO:0007669"/>
    <property type="project" value="UniProtKB-KW"/>
</dbReference>
<feature type="compositionally biased region" description="Basic and acidic residues" evidence="11">
    <location>
        <begin position="72"/>
        <end position="86"/>
    </location>
</feature>
<comment type="subcellular location">
    <subcellularLocation>
        <location evidence="1">Mitochondrion</location>
    </subcellularLocation>
</comment>
<dbReference type="Pfam" id="PF00009">
    <property type="entry name" value="GTP_EFTU"/>
    <property type="match status" value="1"/>
</dbReference>
<dbReference type="SUPFAM" id="SSF50447">
    <property type="entry name" value="Translation proteins"/>
    <property type="match status" value="2"/>
</dbReference>
<dbReference type="FunFam" id="3.40.50.10050:FF:000001">
    <property type="entry name" value="Translation initiation factor IF-2"/>
    <property type="match status" value="1"/>
</dbReference>
<dbReference type="Pfam" id="PF11987">
    <property type="entry name" value="IF-2"/>
    <property type="match status" value="1"/>
</dbReference>
<name>A0A084G8A6_PSEDA</name>
<feature type="compositionally biased region" description="Polar residues" evidence="11">
    <location>
        <begin position="311"/>
        <end position="333"/>
    </location>
</feature>
<evidence type="ECO:0000256" key="6">
    <source>
        <dbReference type="ARBA" id="ARBA00022946"/>
    </source>
</evidence>
<comment type="function">
    <text evidence="9">One of the essential components for the initiation of protein synthesis. Protects formylmethionyl-tRNA from spontaneous hydrolysis and promotes its binding to the 30S ribosomal subunits. Also involved in the hydrolysis of GTP during the formation of the 70S ribosomal complex.</text>
</comment>
<dbReference type="GO" id="GO:0005739">
    <property type="term" value="C:mitochondrion"/>
    <property type="evidence" value="ECO:0007669"/>
    <property type="project" value="UniProtKB-SubCell"/>
</dbReference>
<dbReference type="Gene3D" id="2.40.30.10">
    <property type="entry name" value="Translation factors"/>
    <property type="match status" value="2"/>
</dbReference>
<dbReference type="NCBIfam" id="TIGR00231">
    <property type="entry name" value="small_GTP"/>
    <property type="match status" value="1"/>
</dbReference>
<dbReference type="CDD" id="cd01887">
    <property type="entry name" value="IF2_eIF5B"/>
    <property type="match status" value="1"/>
</dbReference>
<dbReference type="FunFam" id="2.40.30.10:FF:000008">
    <property type="entry name" value="Translation initiation factor IF-2"/>
    <property type="match status" value="1"/>
</dbReference>
<evidence type="ECO:0000256" key="3">
    <source>
        <dbReference type="ARBA" id="ARBA00022540"/>
    </source>
</evidence>
<evidence type="ECO:0000256" key="10">
    <source>
        <dbReference type="ARBA" id="ARBA00044200"/>
    </source>
</evidence>
<feature type="region of interest" description="Disordered" evidence="11">
    <location>
        <begin position="493"/>
        <end position="513"/>
    </location>
</feature>